<reference evidence="2 3" key="2">
    <citation type="journal article" date="2011" name="Stand. Genomic Sci.">
        <title>Complete genome sequence of Ferroglobus placidus AEDII12DO.</title>
        <authorList>
            <person name="Anderson I."/>
            <person name="Risso C."/>
            <person name="Holmes D."/>
            <person name="Lucas S."/>
            <person name="Copeland A."/>
            <person name="Lapidus A."/>
            <person name="Cheng J.F."/>
            <person name="Bruce D."/>
            <person name="Goodwin L."/>
            <person name="Pitluck S."/>
            <person name="Saunders E."/>
            <person name="Brettin T."/>
            <person name="Detter J.C."/>
            <person name="Han C."/>
            <person name="Tapia R."/>
            <person name="Larimer F."/>
            <person name="Land M."/>
            <person name="Hauser L."/>
            <person name="Woyke T."/>
            <person name="Lovley D."/>
            <person name="Kyrpides N."/>
            <person name="Ivanova N."/>
        </authorList>
    </citation>
    <scope>NUCLEOTIDE SEQUENCE [LARGE SCALE GENOMIC DNA]</scope>
    <source>
        <strain evidence="3">DSM 10642 / AEDII12DO</strain>
    </source>
</reference>
<sequence length="265" mass="30080">MNEAKLKKLEKFISNFESVVVAFSGGVDSSTLAGLANELTEVLAVTIISPTTPSREIRDAERIARELNLKHRFHELNELEDENFVRNTEDRCYFCKRMVLTSLKKIAEKEGYEAVFEGTNASELQGHRPGYRAVVELEDVYSPWAIFGFTKEEIREIAKMKGYSFWNKPSVACLSSRIPFNTPIDEVSLKMVDEAENHIIEVAGVRQVRVRKIDGRAVIEVGEDEVEKLLNKEIVDKIVPKLRSLGFKAVLLDLEGYRTGKLSQR</sequence>
<dbReference type="GO" id="GO:0016783">
    <property type="term" value="F:sulfurtransferase activity"/>
    <property type="evidence" value="ECO:0007669"/>
    <property type="project" value="InterPro"/>
</dbReference>
<dbReference type="InterPro" id="IPR052188">
    <property type="entry name" value="Ni-pincer_cofactor_biosynth"/>
</dbReference>
<dbReference type="InterPro" id="IPR001962">
    <property type="entry name" value="Asn_synthase"/>
</dbReference>
<dbReference type="eggNOG" id="arCOG00043">
    <property type="taxonomic scope" value="Archaea"/>
</dbReference>
<dbReference type="OrthoDB" id="61764at2157"/>
<dbReference type="PIRSF" id="PIRSF006661">
    <property type="entry name" value="PP-lp_UCP006661"/>
    <property type="match status" value="1"/>
</dbReference>
<dbReference type="RefSeq" id="WP_012966945.1">
    <property type="nucleotide sequence ID" value="NC_013849.1"/>
</dbReference>
<dbReference type="KEGG" id="fpl:Ferp_2505"/>
<dbReference type="GO" id="GO:0004066">
    <property type="term" value="F:asparagine synthase (glutamine-hydrolyzing) activity"/>
    <property type="evidence" value="ECO:0007669"/>
    <property type="project" value="InterPro"/>
</dbReference>
<gene>
    <name evidence="2" type="ordered locus">Ferp_2505</name>
</gene>
<dbReference type="InterPro" id="IPR014729">
    <property type="entry name" value="Rossmann-like_a/b/a_fold"/>
</dbReference>
<dbReference type="Pfam" id="PF00733">
    <property type="entry name" value="Asn_synthase"/>
    <property type="match status" value="1"/>
</dbReference>
<organism evidence="2 3">
    <name type="scientific">Ferroglobus placidus (strain DSM 10642 / AEDII12DO)</name>
    <dbReference type="NCBI Taxonomy" id="589924"/>
    <lineage>
        <taxon>Archaea</taxon>
        <taxon>Methanobacteriati</taxon>
        <taxon>Methanobacteriota</taxon>
        <taxon>Archaeoglobi</taxon>
        <taxon>Archaeoglobales</taxon>
        <taxon>Archaeoglobaceae</taxon>
        <taxon>Ferroglobus</taxon>
    </lineage>
</organism>
<dbReference type="InterPro" id="IPR005232">
    <property type="entry name" value="LarE"/>
</dbReference>
<dbReference type="GeneID" id="8780047"/>
<keyword evidence="3" id="KW-1185">Reference proteome</keyword>
<dbReference type="Gene3D" id="3.40.50.620">
    <property type="entry name" value="HUPs"/>
    <property type="match status" value="1"/>
</dbReference>
<dbReference type="AlphaFoldDB" id="D3S2C1"/>
<evidence type="ECO:0000313" key="3">
    <source>
        <dbReference type="Proteomes" id="UP000002613"/>
    </source>
</evidence>
<dbReference type="STRING" id="589924.Ferp_2505"/>
<feature type="domain" description="Asparagine synthetase" evidence="1">
    <location>
        <begin position="18"/>
        <end position="126"/>
    </location>
</feature>
<dbReference type="NCBIfam" id="TIGR00268">
    <property type="entry name" value="ATP-dependent sacrificial sulfur transferase LarE"/>
    <property type="match status" value="1"/>
</dbReference>
<dbReference type="PaxDb" id="589924-Ferp_2505"/>
<dbReference type="GO" id="GO:0006529">
    <property type="term" value="P:asparagine biosynthetic process"/>
    <property type="evidence" value="ECO:0007669"/>
    <property type="project" value="InterPro"/>
</dbReference>
<protein>
    <submittedName>
        <fullName evidence="2">Asparagine synthase</fullName>
    </submittedName>
</protein>
<dbReference type="SUPFAM" id="SSF52402">
    <property type="entry name" value="Adenine nucleotide alpha hydrolases-like"/>
    <property type="match status" value="1"/>
</dbReference>
<evidence type="ECO:0000259" key="1">
    <source>
        <dbReference type="Pfam" id="PF00733"/>
    </source>
</evidence>
<dbReference type="Proteomes" id="UP000002613">
    <property type="component" value="Chromosome"/>
</dbReference>
<dbReference type="PANTHER" id="PTHR43169:SF2">
    <property type="entry name" value="NAD_GMP SYNTHASE DOMAIN-CONTAINING PROTEIN"/>
    <property type="match status" value="1"/>
</dbReference>
<name>D3S2C1_FERPA</name>
<accession>D3S2C1</accession>
<dbReference type="CDD" id="cd01990">
    <property type="entry name" value="LarE-like"/>
    <property type="match status" value="1"/>
</dbReference>
<evidence type="ECO:0000313" key="2">
    <source>
        <dbReference type="EMBL" id="ADC66612.1"/>
    </source>
</evidence>
<reference evidence="3" key="1">
    <citation type="submission" date="2010-02" db="EMBL/GenBank/DDBJ databases">
        <title>Complete sequence of Ferroglobus placidus DSM 10642.</title>
        <authorList>
            <consortium name="US DOE Joint Genome Institute"/>
            <person name="Lucas S."/>
            <person name="Copeland A."/>
            <person name="Lapidus A."/>
            <person name="Cheng J.-F."/>
            <person name="Bruce D."/>
            <person name="Goodwin L."/>
            <person name="Pitluck S."/>
            <person name="Saunders E."/>
            <person name="Brettin T."/>
            <person name="Detter J.C."/>
            <person name="Han C."/>
            <person name="Tapia R."/>
            <person name="Larimer F."/>
            <person name="Land M."/>
            <person name="Hauser L."/>
            <person name="Kyrpides N."/>
            <person name="Ivanova N."/>
            <person name="Holmes D."/>
            <person name="Lovley D."/>
            <person name="Kyrpides N."/>
            <person name="Anderson I.J."/>
            <person name="Woyke T."/>
        </authorList>
    </citation>
    <scope>NUCLEOTIDE SEQUENCE [LARGE SCALE GENOMIC DNA]</scope>
    <source>
        <strain evidence="3">DSM 10642 / AEDII12DO</strain>
    </source>
</reference>
<dbReference type="EMBL" id="CP001899">
    <property type="protein sequence ID" value="ADC66612.1"/>
    <property type="molecule type" value="Genomic_DNA"/>
</dbReference>
<proteinExistence type="predicted"/>
<dbReference type="PANTHER" id="PTHR43169">
    <property type="entry name" value="EXSB FAMILY PROTEIN"/>
    <property type="match status" value="1"/>
</dbReference>
<dbReference type="HOGENOM" id="CLU_061181_0_2_2"/>